<dbReference type="Pfam" id="PF00096">
    <property type="entry name" value="zf-C2H2"/>
    <property type="match status" value="1"/>
</dbReference>
<feature type="compositionally biased region" description="Basic and acidic residues" evidence="9">
    <location>
        <begin position="46"/>
        <end position="69"/>
    </location>
</feature>
<feature type="region of interest" description="Disordered" evidence="9">
    <location>
        <begin position="26"/>
        <end position="69"/>
    </location>
</feature>
<evidence type="ECO:0000256" key="3">
    <source>
        <dbReference type="ARBA" id="ARBA00022737"/>
    </source>
</evidence>
<dbReference type="FunFam" id="3.30.160.60:FF:000358">
    <property type="entry name" value="zinc finger protein 24"/>
    <property type="match status" value="1"/>
</dbReference>
<dbReference type="InterPro" id="IPR050589">
    <property type="entry name" value="Ikaros_C2H2-ZF"/>
</dbReference>
<proteinExistence type="predicted"/>
<sequence>TVTEKEASRVKVEEEGVFGVKLVGKITGTLEEEEEETGGLSNTTGERPDSHSGSEWQRESFRGTRPRDVQIGETTPLLPVWKEFYPITTTEITQANTHRRKALPVLPVWEEFYPITTPEITQRTHTGEKPYKCSQCGKCFTRLDYLKSHKQIHSGEKSYSCSHCGKSIRWLGTLKSHERIHTQKNSNVPRVKAVYPVRSPDCT</sequence>
<evidence type="ECO:0000256" key="4">
    <source>
        <dbReference type="ARBA" id="ARBA00022771"/>
    </source>
</evidence>
<name>A0AAZ3RWS8_ONCTS</name>
<dbReference type="PROSITE" id="PS50157">
    <property type="entry name" value="ZINC_FINGER_C2H2_2"/>
    <property type="match status" value="2"/>
</dbReference>
<dbReference type="InterPro" id="IPR013087">
    <property type="entry name" value="Znf_C2H2_type"/>
</dbReference>
<keyword evidence="3" id="KW-0677">Repeat</keyword>
<dbReference type="AlphaFoldDB" id="A0AAZ3RWS8"/>
<evidence type="ECO:0000313" key="11">
    <source>
        <dbReference type="Ensembl" id="ENSOTSP00005145987.1"/>
    </source>
</evidence>
<evidence type="ECO:0000313" key="12">
    <source>
        <dbReference type="Proteomes" id="UP000694402"/>
    </source>
</evidence>
<dbReference type="GeneTree" id="ENSGT01150000286971"/>
<reference evidence="12" key="1">
    <citation type="journal article" date="2018" name="PLoS ONE">
        <title>Chinook salmon (Oncorhynchus tshawytscha) genome and transcriptome.</title>
        <authorList>
            <person name="Christensen K.A."/>
            <person name="Leong J.S."/>
            <person name="Sakhrani D."/>
            <person name="Biagi C.A."/>
            <person name="Minkley D.R."/>
            <person name="Withler R.E."/>
            <person name="Rondeau E.B."/>
            <person name="Koop B.F."/>
            <person name="Devlin R.H."/>
        </authorList>
    </citation>
    <scope>NUCLEOTIDE SEQUENCE [LARGE SCALE GENOMIC DNA]</scope>
</reference>
<protein>
    <recommendedName>
        <fullName evidence="10">C2H2-type domain-containing protein</fullName>
    </recommendedName>
</protein>
<evidence type="ECO:0000256" key="2">
    <source>
        <dbReference type="ARBA" id="ARBA00022723"/>
    </source>
</evidence>
<dbReference type="SUPFAM" id="SSF57667">
    <property type="entry name" value="beta-beta-alpha zinc fingers"/>
    <property type="match status" value="2"/>
</dbReference>
<reference evidence="11" key="2">
    <citation type="submission" date="2025-08" db="UniProtKB">
        <authorList>
            <consortium name="Ensembl"/>
        </authorList>
    </citation>
    <scope>IDENTIFICATION</scope>
</reference>
<dbReference type="InterPro" id="IPR036236">
    <property type="entry name" value="Znf_C2H2_sf"/>
</dbReference>
<feature type="domain" description="C2H2-type" evidence="10">
    <location>
        <begin position="159"/>
        <end position="186"/>
    </location>
</feature>
<feature type="domain" description="C2H2-type" evidence="10">
    <location>
        <begin position="131"/>
        <end position="158"/>
    </location>
</feature>
<evidence type="ECO:0000259" key="10">
    <source>
        <dbReference type="PROSITE" id="PS50157"/>
    </source>
</evidence>
<evidence type="ECO:0000256" key="9">
    <source>
        <dbReference type="SAM" id="MobiDB-lite"/>
    </source>
</evidence>
<dbReference type="GO" id="GO:0000978">
    <property type="term" value="F:RNA polymerase II cis-regulatory region sequence-specific DNA binding"/>
    <property type="evidence" value="ECO:0007669"/>
    <property type="project" value="TreeGrafter"/>
</dbReference>
<dbReference type="Gene3D" id="3.30.160.60">
    <property type="entry name" value="Classic Zinc Finger"/>
    <property type="match status" value="2"/>
</dbReference>
<keyword evidence="4 8" id="KW-0863">Zinc-finger</keyword>
<dbReference type="PROSITE" id="PS00028">
    <property type="entry name" value="ZINC_FINGER_C2H2_1"/>
    <property type="match status" value="2"/>
</dbReference>
<dbReference type="PANTHER" id="PTHR24404">
    <property type="entry name" value="ZINC FINGER PROTEIN"/>
    <property type="match status" value="1"/>
</dbReference>
<organism evidence="11 12">
    <name type="scientific">Oncorhynchus tshawytscha</name>
    <name type="common">Chinook salmon</name>
    <name type="synonym">Salmo tshawytscha</name>
    <dbReference type="NCBI Taxonomy" id="74940"/>
    <lineage>
        <taxon>Eukaryota</taxon>
        <taxon>Metazoa</taxon>
        <taxon>Chordata</taxon>
        <taxon>Craniata</taxon>
        <taxon>Vertebrata</taxon>
        <taxon>Euteleostomi</taxon>
        <taxon>Actinopterygii</taxon>
        <taxon>Neopterygii</taxon>
        <taxon>Teleostei</taxon>
        <taxon>Protacanthopterygii</taxon>
        <taxon>Salmoniformes</taxon>
        <taxon>Salmonidae</taxon>
        <taxon>Salmoninae</taxon>
        <taxon>Oncorhynchus</taxon>
    </lineage>
</organism>
<dbReference type="Proteomes" id="UP000694402">
    <property type="component" value="Unassembled WGS sequence"/>
</dbReference>
<accession>A0AAZ3RWS8</accession>
<dbReference type="FunFam" id="3.30.160.60:FF:000624">
    <property type="entry name" value="zinc finger protein 697"/>
    <property type="match status" value="1"/>
</dbReference>
<keyword evidence="12" id="KW-1185">Reference proteome</keyword>
<evidence type="ECO:0000256" key="1">
    <source>
        <dbReference type="ARBA" id="ARBA00004123"/>
    </source>
</evidence>
<dbReference type="Ensembl" id="ENSOTST00005193562.1">
    <property type="protein sequence ID" value="ENSOTSP00005145987.1"/>
    <property type="gene ID" value="ENSOTSG00005063623.1"/>
</dbReference>
<dbReference type="GO" id="GO:0006357">
    <property type="term" value="P:regulation of transcription by RNA polymerase II"/>
    <property type="evidence" value="ECO:0007669"/>
    <property type="project" value="TreeGrafter"/>
</dbReference>
<evidence type="ECO:0000256" key="8">
    <source>
        <dbReference type="PROSITE-ProRule" id="PRU00042"/>
    </source>
</evidence>
<dbReference type="GO" id="GO:0008270">
    <property type="term" value="F:zinc ion binding"/>
    <property type="evidence" value="ECO:0007669"/>
    <property type="project" value="UniProtKB-KW"/>
</dbReference>
<comment type="subcellular location">
    <subcellularLocation>
        <location evidence="1">Nucleus</location>
    </subcellularLocation>
</comment>
<dbReference type="SMART" id="SM00355">
    <property type="entry name" value="ZnF_C2H2"/>
    <property type="match status" value="2"/>
</dbReference>
<dbReference type="GO" id="GO:0005634">
    <property type="term" value="C:nucleus"/>
    <property type="evidence" value="ECO:0007669"/>
    <property type="project" value="UniProtKB-SubCell"/>
</dbReference>
<evidence type="ECO:0000256" key="5">
    <source>
        <dbReference type="ARBA" id="ARBA00022833"/>
    </source>
</evidence>
<dbReference type="GO" id="GO:0003700">
    <property type="term" value="F:DNA-binding transcription factor activity"/>
    <property type="evidence" value="ECO:0007669"/>
    <property type="project" value="TreeGrafter"/>
</dbReference>
<evidence type="ECO:0000256" key="6">
    <source>
        <dbReference type="ARBA" id="ARBA00023125"/>
    </source>
</evidence>
<reference evidence="11" key="3">
    <citation type="submission" date="2025-09" db="UniProtKB">
        <authorList>
            <consortium name="Ensembl"/>
        </authorList>
    </citation>
    <scope>IDENTIFICATION</scope>
</reference>
<keyword evidence="2" id="KW-0479">Metal-binding</keyword>
<keyword evidence="7" id="KW-0539">Nucleus</keyword>
<dbReference type="PANTHER" id="PTHR24404:SF110">
    <property type="entry name" value="C2H2-TYPE DOMAIN-CONTAINING PROTEIN"/>
    <property type="match status" value="1"/>
</dbReference>
<evidence type="ECO:0000256" key="7">
    <source>
        <dbReference type="ARBA" id="ARBA00023242"/>
    </source>
</evidence>
<keyword evidence="6" id="KW-0238">DNA-binding</keyword>
<keyword evidence="5" id="KW-0862">Zinc</keyword>